<gene>
    <name evidence="1" type="ORF">OCBIM_22003414mg</name>
</gene>
<sequence>MLAFFKKLKSFSDVISLFGTTAITQRRQLKDRQNITVGTKNIKRMKNGKMYNEIDGDEMAACAPLTCPFERSYCPFIIFFSVFSY</sequence>
<dbReference type="EMBL" id="KQ417086">
    <property type="protein sequence ID" value="KOF93842.1"/>
    <property type="molecule type" value="Genomic_DNA"/>
</dbReference>
<organism evidence="1">
    <name type="scientific">Octopus bimaculoides</name>
    <name type="common">California two-spotted octopus</name>
    <dbReference type="NCBI Taxonomy" id="37653"/>
    <lineage>
        <taxon>Eukaryota</taxon>
        <taxon>Metazoa</taxon>
        <taxon>Spiralia</taxon>
        <taxon>Lophotrochozoa</taxon>
        <taxon>Mollusca</taxon>
        <taxon>Cephalopoda</taxon>
        <taxon>Coleoidea</taxon>
        <taxon>Octopodiformes</taxon>
        <taxon>Octopoda</taxon>
        <taxon>Incirrata</taxon>
        <taxon>Octopodidae</taxon>
        <taxon>Octopus</taxon>
    </lineage>
</organism>
<proteinExistence type="predicted"/>
<name>A0A0L8HX79_OCTBM</name>
<reference evidence="1" key="1">
    <citation type="submission" date="2015-07" db="EMBL/GenBank/DDBJ databases">
        <title>MeaNS - Measles Nucleotide Surveillance Program.</title>
        <authorList>
            <person name="Tran T."/>
            <person name="Druce J."/>
        </authorList>
    </citation>
    <scope>NUCLEOTIDE SEQUENCE</scope>
    <source>
        <strain evidence="1">UCB-OBI-ISO-001</strain>
        <tissue evidence="1">Gonad</tissue>
    </source>
</reference>
<dbReference type="AlphaFoldDB" id="A0A0L8HX79"/>
<accession>A0A0L8HX79</accession>
<evidence type="ECO:0000313" key="1">
    <source>
        <dbReference type="EMBL" id="KOF93843.1"/>
    </source>
</evidence>
<protein>
    <submittedName>
        <fullName evidence="1">Uncharacterized protein</fullName>
    </submittedName>
</protein>
<dbReference type="EMBL" id="KQ417086">
    <property type="protein sequence ID" value="KOF93843.1"/>
    <property type="molecule type" value="Genomic_DNA"/>
</dbReference>